<dbReference type="Proteomes" id="UP001142055">
    <property type="component" value="Chromosome 2"/>
</dbReference>
<dbReference type="PIRSF" id="PIRSF015730">
    <property type="entry name" value="TFAR19"/>
    <property type="match status" value="1"/>
</dbReference>
<protein>
    <recommendedName>
        <fullName evidence="5">Programmed cell death protein 5</fullName>
    </recommendedName>
</protein>
<dbReference type="AlphaFoldDB" id="A0A9Q0M885"/>
<dbReference type="OMA" id="MQYEMQK"/>
<dbReference type="Gene3D" id="1.10.8.140">
    <property type="entry name" value="PDCD5-like"/>
    <property type="match status" value="1"/>
</dbReference>
<dbReference type="OrthoDB" id="10252486at2759"/>
<dbReference type="Pfam" id="PF01984">
    <property type="entry name" value="dsDNA_bind"/>
    <property type="match status" value="1"/>
</dbReference>
<comment type="similarity">
    <text evidence="1">Belongs to the PDCD5 family.</text>
</comment>
<proteinExistence type="inferred from homology"/>
<reference evidence="3" key="1">
    <citation type="submission" date="2022-12" db="EMBL/GenBank/DDBJ databases">
        <title>Genome assemblies of Blomia tropicalis.</title>
        <authorList>
            <person name="Cui Y."/>
        </authorList>
    </citation>
    <scope>NUCLEOTIDE SEQUENCE</scope>
    <source>
        <tissue evidence="3">Adult mites</tissue>
    </source>
</reference>
<evidence type="ECO:0008006" key="5">
    <source>
        <dbReference type="Google" id="ProtNLM"/>
    </source>
</evidence>
<evidence type="ECO:0000256" key="1">
    <source>
        <dbReference type="ARBA" id="ARBA00010490"/>
    </source>
</evidence>
<gene>
    <name evidence="3" type="ORF">RDWZM_006265</name>
</gene>
<evidence type="ECO:0000313" key="4">
    <source>
        <dbReference type="Proteomes" id="UP001142055"/>
    </source>
</evidence>
<evidence type="ECO:0000313" key="3">
    <source>
        <dbReference type="EMBL" id="KAJ6220453.1"/>
    </source>
</evidence>
<feature type="compositionally biased region" description="Basic and acidic residues" evidence="2">
    <location>
        <begin position="39"/>
        <end position="49"/>
    </location>
</feature>
<dbReference type="PANTHER" id="PTHR10840:SF0">
    <property type="entry name" value="PROGRAMMED CELL DEATH PROTEIN 5"/>
    <property type="match status" value="1"/>
</dbReference>
<feature type="compositionally biased region" description="Polar residues" evidence="2">
    <location>
        <begin position="18"/>
        <end position="38"/>
    </location>
</feature>
<dbReference type="InterPro" id="IPR036883">
    <property type="entry name" value="PDCD5-like_sf"/>
</dbReference>
<feature type="region of interest" description="Disordered" evidence="2">
    <location>
        <begin position="17"/>
        <end position="49"/>
    </location>
</feature>
<accession>A0A9Q0M885</accession>
<dbReference type="GO" id="GO:0005634">
    <property type="term" value="C:nucleus"/>
    <property type="evidence" value="ECO:0007669"/>
    <property type="project" value="TreeGrafter"/>
</dbReference>
<dbReference type="GO" id="GO:0003677">
    <property type="term" value="F:DNA binding"/>
    <property type="evidence" value="ECO:0007669"/>
    <property type="project" value="InterPro"/>
</dbReference>
<dbReference type="SUPFAM" id="SSF46950">
    <property type="entry name" value="Double-stranded DNA-binding domain"/>
    <property type="match status" value="1"/>
</dbReference>
<sequence length="137" mass="15766">MNDPELEAIRARRLAELQKQSSQGGAANGQMQMEQQRANQERQQKEDDFRNTILSQILSQEARARLSNIALAKPDRAKIFENILITNAQRGVIRTKLSEEQLINFLEDANERIAIKKPTVTFDRRRMAIDDSDEEDL</sequence>
<evidence type="ECO:0000256" key="2">
    <source>
        <dbReference type="SAM" id="MobiDB-lite"/>
    </source>
</evidence>
<organism evidence="3 4">
    <name type="scientific">Blomia tropicalis</name>
    <name type="common">Mite</name>
    <dbReference type="NCBI Taxonomy" id="40697"/>
    <lineage>
        <taxon>Eukaryota</taxon>
        <taxon>Metazoa</taxon>
        <taxon>Ecdysozoa</taxon>
        <taxon>Arthropoda</taxon>
        <taxon>Chelicerata</taxon>
        <taxon>Arachnida</taxon>
        <taxon>Acari</taxon>
        <taxon>Acariformes</taxon>
        <taxon>Sarcoptiformes</taxon>
        <taxon>Astigmata</taxon>
        <taxon>Glycyphagoidea</taxon>
        <taxon>Echimyopodidae</taxon>
        <taxon>Blomia</taxon>
    </lineage>
</organism>
<dbReference type="InterPro" id="IPR002836">
    <property type="entry name" value="PDCD5-like"/>
</dbReference>
<keyword evidence="4" id="KW-1185">Reference proteome</keyword>
<dbReference type="EMBL" id="JAPWDV010000002">
    <property type="protein sequence ID" value="KAJ6220453.1"/>
    <property type="molecule type" value="Genomic_DNA"/>
</dbReference>
<comment type="caution">
    <text evidence="3">The sequence shown here is derived from an EMBL/GenBank/DDBJ whole genome shotgun (WGS) entry which is preliminary data.</text>
</comment>
<name>A0A9Q0M885_BLOTA</name>
<dbReference type="PANTHER" id="PTHR10840">
    <property type="entry name" value="PROGRAMMED CELL DEATH PROTEIN 5"/>
    <property type="match status" value="1"/>
</dbReference>
<dbReference type="GO" id="GO:0005829">
    <property type="term" value="C:cytosol"/>
    <property type="evidence" value="ECO:0007669"/>
    <property type="project" value="TreeGrafter"/>
</dbReference>